<keyword evidence="4" id="KW-0732">Signal</keyword>
<dbReference type="KEGG" id="alim:106522863"/>
<dbReference type="InParanoid" id="A0A2I4BUX6"/>
<dbReference type="Proteomes" id="UP000192220">
    <property type="component" value="Unplaced"/>
</dbReference>
<dbReference type="PANTHER" id="PTHR24100">
    <property type="entry name" value="BUTYROPHILIN"/>
    <property type="match status" value="1"/>
</dbReference>
<gene>
    <name evidence="7" type="primary">LOC106522863</name>
</gene>
<organism evidence="6 7">
    <name type="scientific">Austrofundulus limnaeus</name>
    <name type="common">Annual killifish</name>
    <dbReference type="NCBI Taxonomy" id="52670"/>
    <lineage>
        <taxon>Eukaryota</taxon>
        <taxon>Metazoa</taxon>
        <taxon>Chordata</taxon>
        <taxon>Craniata</taxon>
        <taxon>Vertebrata</taxon>
        <taxon>Euteleostomi</taxon>
        <taxon>Actinopterygii</taxon>
        <taxon>Neopterygii</taxon>
        <taxon>Teleostei</taxon>
        <taxon>Neoteleostei</taxon>
        <taxon>Acanthomorphata</taxon>
        <taxon>Ovalentaria</taxon>
        <taxon>Atherinomorphae</taxon>
        <taxon>Cyprinodontiformes</taxon>
        <taxon>Rivulidae</taxon>
        <taxon>Austrofundulus</taxon>
    </lineage>
</organism>
<accession>A0A2I4BUX6</accession>
<dbReference type="GO" id="GO:0005102">
    <property type="term" value="F:signaling receptor binding"/>
    <property type="evidence" value="ECO:0007669"/>
    <property type="project" value="TreeGrafter"/>
</dbReference>
<dbReference type="Pfam" id="PF07686">
    <property type="entry name" value="V-set"/>
    <property type="match status" value="1"/>
</dbReference>
<dbReference type="GeneID" id="106522863"/>
<sequence>MEKMNLEKMKLLPLMCLFVLMWTEQTFADGTLKVKEDEVVVLNCSFDNTDMTNKKFDWKKDGEDFYFYENGTDVKVASNIKPRVTHFQESLKSGNVSIRIKPVTVQDSGTYTCIYPDPKKKKTYATIQLEVDCILKDRTSDKINGTCPKPNVRALNRSKNIVLVECKADRAFPEPEIELQNSNNETIPENKTEYFDNGTIILTAEVTKEDFYTCVVRQQPPICHEIRSDPNLLGVPGASGVLQLSSGLLLLPLFGLLKELFSVWP</sequence>
<dbReference type="InterPro" id="IPR036179">
    <property type="entry name" value="Ig-like_dom_sf"/>
</dbReference>
<keyword evidence="3" id="KW-0393">Immunoglobulin domain</keyword>
<dbReference type="InterPro" id="IPR050504">
    <property type="entry name" value="IgSF_BTN/MOG"/>
</dbReference>
<keyword evidence="2" id="KW-0472">Membrane</keyword>
<dbReference type="Gene3D" id="2.60.40.10">
    <property type="entry name" value="Immunoglobulins"/>
    <property type="match status" value="2"/>
</dbReference>
<dbReference type="AlphaFoldDB" id="A0A2I4BUX6"/>
<evidence type="ECO:0000256" key="1">
    <source>
        <dbReference type="ARBA" id="ARBA00004370"/>
    </source>
</evidence>
<feature type="signal peptide" evidence="4">
    <location>
        <begin position="1"/>
        <end position="28"/>
    </location>
</feature>
<evidence type="ECO:0000259" key="5">
    <source>
        <dbReference type="PROSITE" id="PS50835"/>
    </source>
</evidence>
<dbReference type="GO" id="GO:0001817">
    <property type="term" value="P:regulation of cytokine production"/>
    <property type="evidence" value="ECO:0007669"/>
    <property type="project" value="TreeGrafter"/>
</dbReference>
<feature type="domain" description="Ig-like" evidence="5">
    <location>
        <begin position="13"/>
        <end position="113"/>
    </location>
</feature>
<evidence type="ECO:0000256" key="4">
    <source>
        <dbReference type="SAM" id="SignalP"/>
    </source>
</evidence>
<dbReference type="InterPro" id="IPR013783">
    <property type="entry name" value="Ig-like_fold"/>
</dbReference>
<dbReference type="GO" id="GO:0009897">
    <property type="term" value="C:external side of plasma membrane"/>
    <property type="evidence" value="ECO:0007669"/>
    <property type="project" value="TreeGrafter"/>
</dbReference>
<dbReference type="PROSITE" id="PS50835">
    <property type="entry name" value="IG_LIKE"/>
    <property type="match status" value="1"/>
</dbReference>
<dbReference type="OrthoDB" id="8447268at2759"/>
<dbReference type="PANTHER" id="PTHR24100:SF151">
    <property type="entry name" value="ICOS LIGAND"/>
    <property type="match status" value="1"/>
</dbReference>
<protein>
    <submittedName>
        <fullName evidence="7">Selection and upkeep of intraepithelial T-cells protein 3 isoform X1</fullName>
    </submittedName>
</protein>
<reference evidence="7" key="1">
    <citation type="submission" date="2025-08" db="UniProtKB">
        <authorList>
            <consortium name="RefSeq"/>
        </authorList>
    </citation>
    <scope>IDENTIFICATION</scope>
    <source>
        <strain evidence="7">Quisiro</strain>
        <tissue evidence="7">Liver</tissue>
    </source>
</reference>
<feature type="chain" id="PRO_5014199475" evidence="4">
    <location>
        <begin position="29"/>
        <end position="265"/>
    </location>
</feature>
<proteinExistence type="predicted"/>
<dbReference type="InterPro" id="IPR007110">
    <property type="entry name" value="Ig-like_dom"/>
</dbReference>
<dbReference type="InterPro" id="IPR013106">
    <property type="entry name" value="Ig_V-set"/>
</dbReference>
<evidence type="ECO:0000313" key="6">
    <source>
        <dbReference type="Proteomes" id="UP000192220"/>
    </source>
</evidence>
<dbReference type="SUPFAM" id="SSF48726">
    <property type="entry name" value="Immunoglobulin"/>
    <property type="match status" value="1"/>
</dbReference>
<evidence type="ECO:0000256" key="3">
    <source>
        <dbReference type="ARBA" id="ARBA00023319"/>
    </source>
</evidence>
<evidence type="ECO:0000256" key="2">
    <source>
        <dbReference type="ARBA" id="ARBA00023136"/>
    </source>
</evidence>
<dbReference type="InterPro" id="IPR003599">
    <property type="entry name" value="Ig_sub"/>
</dbReference>
<keyword evidence="6" id="KW-1185">Reference proteome</keyword>
<dbReference type="RefSeq" id="XP_013871519.1">
    <property type="nucleotide sequence ID" value="XM_014016065.1"/>
</dbReference>
<dbReference type="SMART" id="SM00409">
    <property type="entry name" value="IG"/>
    <property type="match status" value="1"/>
</dbReference>
<name>A0A2I4BUX6_AUSLI</name>
<evidence type="ECO:0000313" key="7">
    <source>
        <dbReference type="RefSeq" id="XP_013871519.1"/>
    </source>
</evidence>
<dbReference type="GO" id="GO:0050852">
    <property type="term" value="P:T cell receptor signaling pathway"/>
    <property type="evidence" value="ECO:0007669"/>
    <property type="project" value="TreeGrafter"/>
</dbReference>
<comment type="subcellular location">
    <subcellularLocation>
        <location evidence="1">Membrane</location>
    </subcellularLocation>
</comment>